<sequence>MWEETLIVDPHQLERLRIFITQPDSRTHDVFAEQTFTINDTIALNWLVKHDLFEGVMMQVSLLDTADYRHLGGDDIIVSNPEDIFGDYRVRWRHAEYLLHVKPA</sequence>
<dbReference type="Proteomes" id="UP000325292">
    <property type="component" value="Chromosome"/>
</dbReference>
<reference evidence="1 2" key="1">
    <citation type="journal article" date="2019" name="Sci. Rep.">
        <title>Sulfobacillus thermotolerans: new insights into resistance and metabolic capacities of acidophilic chemolithotrophs.</title>
        <authorList>
            <person name="Panyushkina A.E."/>
            <person name="Babenko V.V."/>
            <person name="Nikitina A.S."/>
            <person name="Selezneva O.V."/>
            <person name="Tsaplina I.A."/>
            <person name="Letarova M.A."/>
            <person name="Kostryukova E.S."/>
            <person name="Letarov A.V."/>
        </authorList>
    </citation>
    <scope>NUCLEOTIDE SEQUENCE [LARGE SCALE GENOMIC DNA]</scope>
    <source>
        <strain evidence="1 2">Kr1</strain>
    </source>
</reference>
<organism evidence="1 2">
    <name type="scientific">Sulfobacillus thermotolerans</name>
    <dbReference type="NCBI Taxonomy" id="338644"/>
    <lineage>
        <taxon>Bacteria</taxon>
        <taxon>Bacillati</taxon>
        <taxon>Bacillota</taxon>
        <taxon>Clostridia</taxon>
        <taxon>Eubacteriales</taxon>
        <taxon>Clostridiales Family XVII. Incertae Sedis</taxon>
        <taxon>Sulfobacillus</taxon>
    </lineage>
</organism>
<proteinExistence type="predicted"/>
<evidence type="ECO:0000313" key="1">
    <source>
        <dbReference type="EMBL" id="AUW95471.1"/>
    </source>
</evidence>
<keyword evidence="2" id="KW-1185">Reference proteome</keyword>
<gene>
    <name evidence="1" type="ORF">BXT84_07525</name>
</gene>
<accession>A0ABN5H418</accession>
<protein>
    <submittedName>
        <fullName evidence="1">Uncharacterized protein</fullName>
    </submittedName>
</protein>
<name>A0ABN5H418_9FIRM</name>
<dbReference type="EMBL" id="CP019454">
    <property type="protein sequence ID" value="AUW95471.1"/>
    <property type="molecule type" value="Genomic_DNA"/>
</dbReference>
<evidence type="ECO:0000313" key="2">
    <source>
        <dbReference type="Proteomes" id="UP000325292"/>
    </source>
</evidence>